<keyword evidence="2" id="KW-1185">Reference proteome</keyword>
<dbReference type="STRING" id="927664.SAMN05421780_1119"/>
<gene>
    <name evidence="1" type="ORF">SAMN05421780_1119</name>
</gene>
<protein>
    <submittedName>
        <fullName evidence="1">Uncharacterized protein</fullName>
    </submittedName>
</protein>
<evidence type="ECO:0000313" key="1">
    <source>
        <dbReference type="EMBL" id="SFC86752.1"/>
    </source>
</evidence>
<dbReference type="RefSeq" id="WP_091515484.1">
    <property type="nucleotide sequence ID" value="NZ_FOLE01000011.1"/>
</dbReference>
<accession>A0A1I1MPH3</accession>
<dbReference type="AlphaFoldDB" id="A0A1I1MPH3"/>
<organism evidence="1 2">
    <name type="scientific">Flexibacter flexilis DSM 6793</name>
    <dbReference type="NCBI Taxonomy" id="927664"/>
    <lineage>
        <taxon>Bacteria</taxon>
        <taxon>Pseudomonadati</taxon>
        <taxon>Bacteroidota</taxon>
        <taxon>Cytophagia</taxon>
        <taxon>Cytophagales</taxon>
        <taxon>Flexibacteraceae</taxon>
        <taxon>Flexibacter</taxon>
    </lineage>
</organism>
<evidence type="ECO:0000313" key="2">
    <source>
        <dbReference type="Proteomes" id="UP000199514"/>
    </source>
</evidence>
<name>A0A1I1MPH3_9BACT</name>
<reference evidence="1 2" key="1">
    <citation type="submission" date="2016-10" db="EMBL/GenBank/DDBJ databases">
        <authorList>
            <person name="de Groot N.N."/>
        </authorList>
    </citation>
    <scope>NUCLEOTIDE SEQUENCE [LARGE SCALE GENOMIC DNA]</scope>
    <source>
        <strain evidence="1 2">DSM 6793</strain>
    </source>
</reference>
<sequence>MAKFYPLKYELQPEHREVVELFNVSQIISIREIDTEEVLVGRFAVERRLESKYLRVLVKKEEREFYVFFSGTLLEFEKAAIEL</sequence>
<dbReference type="Proteomes" id="UP000199514">
    <property type="component" value="Unassembled WGS sequence"/>
</dbReference>
<proteinExistence type="predicted"/>
<dbReference type="EMBL" id="FOLE01000011">
    <property type="protein sequence ID" value="SFC86752.1"/>
    <property type="molecule type" value="Genomic_DNA"/>
</dbReference>